<dbReference type="SUPFAM" id="SSF52058">
    <property type="entry name" value="L domain-like"/>
    <property type="match status" value="1"/>
</dbReference>
<keyword evidence="3" id="KW-0677">Repeat</keyword>
<accession>A0A8B7N1D0</accession>
<proteinExistence type="predicted"/>
<dbReference type="OrthoDB" id="676979at2759"/>
<evidence type="ECO:0000313" key="5">
    <source>
        <dbReference type="RefSeq" id="XP_018007019.2"/>
    </source>
</evidence>
<reference evidence="5" key="1">
    <citation type="submission" date="2025-08" db="UniProtKB">
        <authorList>
            <consortium name="RefSeq"/>
        </authorList>
    </citation>
    <scope>IDENTIFICATION</scope>
    <source>
        <tissue evidence="5">Whole organism</tissue>
    </source>
</reference>
<dbReference type="PANTHER" id="PTHR24369">
    <property type="entry name" value="ANTIGEN BSP, PUTATIVE-RELATED"/>
    <property type="match status" value="1"/>
</dbReference>
<dbReference type="AlphaFoldDB" id="A0A8B7N1D0"/>
<name>A0A8B7N1D0_HYAAZ</name>
<dbReference type="InterPro" id="IPR001611">
    <property type="entry name" value="Leu-rich_rpt"/>
</dbReference>
<evidence type="ECO:0000256" key="3">
    <source>
        <dbReference type="ARBA" id="ARBA00022737"/>
    </source>
</evidence>
<dbReference type="Proteomes" id="UP000694843">
    <property type="component" value="Unplaced"/>
</dbReference>
<evidence type="ECO:0000256" key="2">
    <source>
        <dbReference type="ARBA" id="ARBA00022729"/>
    </source>
</evidence>
<protein>
    <submittedName>
        <fullName evidence="5">Oplophorus-luciferin 2-monooxygenase non-catalytic subunit</fullName>
    </submittedName>
</protein>
<dbReference type="RefSeq" id="XP_018007019.2">
    <property type="nucleotide sequence ID" value="XM_018151530.2"/>
</dbReference>
<organism evidence="4 5">
    <name type="scientific">Hyalella azteca</name>
    <name type="common">Amphipod</name>
    <dbReference type="NCBI Taxonomy" id="294128"/>
    <lineage>
        <taxon>Eukaryota</taxon>
        <taxon>Metazoa</taxon>
        <taxon>Ecdysozoa</taxon>
        <taxon>Arthropoda</taxon>
        <taxon>Crustacea</taxon>
        <taxon>Multicrustacea</taxon>
        <taxon>Malacostraca</taxon>
        <taxon>Eumalacostraca</taxon>
        <taxon>Peracarida</taxon>
        <taxon>Amphipoda</taxon>
        <taxon>Senticaudata</taxon>
        <taxon>Talitrida</taxon>
        <taxon>Talitroidea</taxon>
        <taxon>Hyalellidae</taxon>
        <taxon>Hyalella</taxon>
    </lineage>
</organism>
<gene>
    <name evidence="5" type="primary">LOC108664836</name>
</gene>
<dbReference type="InterPro" id="IPR050541">
    <property type="entry name" value="LRR_TM_domain-containing"/>
</dbReference>
<evidence type="ECO:0000256" key="1">
    <source>
        <dbReference type="ARBA" id="ARBA00022614"/>
    </source>
</evidence>
<dbReference type="InterPro" id="IPR032675">
    <property type="entry name" value="LRR_dom_sf"/>
</dbReference>
<keyword evidence="1" id="KW-0433">Leucine-rich repeat</keyword>
<keyword evidence="2" id="KW-0732">Signal</keyword>
<evidence type="ECO:0000313" key="4">
    <source>
        <dbReference type="Proteomes" id="UP000694843"/>
    </source>
</evidence>
<dbReference type="GO" id="GO:0005886">
    <property type="term" value="C:plasma membrane"/>
    <property type="evidence" value="ECO:0007669"/>
    <property type="project" value="TreeGrafter"/>
</dbReference>
<dbReference type="Pfam" id="PF13855">
    <property type="entry name" value="LRR_8"/>
    <property type="match status" value="1"/>
</dbReference>
<keyword evidence="4" id="KW-1185">Reference proteome</keyword>
<dbReference type="PANTHER" id="PTHR24369:SF210">
    <property type="entry name" value="CHAOPTIN-RELATED"/>
    <property type="match status" value="1"/>
</dbReference>
<dbReference type="GeneID" id="108664836"/>
<dbReference type="KEGG" id="hazt:108664836"/>
<sequence length="386" mass="41699">MRKPDESFHFGSNKPGKMIGASGILKLSISFILAALVAGRNTALRDGIQTREWPCPVDADIAPCVCTTDDDFNLFMECSLVKTSGELTTIFTADFPFVNFVSLTIDHAGCTDCNLNTLPADVFGGVGFQTITITGTNLQTVEEQAFSASHETLKNLRLSSNKISAFPFESLGDFKVLTQLRLNGNKFNADTPIPGIVSATLTELNLSTNDELVITPDLVTNCPEIRIVSLRNGKIPSVPLFDTSPISMFNGLTNVHTIDFAGNAITEIQTNSIVSETDTLTKVDFSHNDISIVHPTFVTGFSSATGNTLLMADNKISFLDEKVWAAIFEELPVENSVDLSQNPILCGCEIAWLVNSSSKKSLTETTLCEDGVQVVKNLPPAAFVDC</sequence>
<dbReference type="Gene3D" id="3.80.10.10">
    <property type="entry name" value="Ribonuclease Inhibitor"/>
    <property type="match status" value="1"/>
</dbReference>